<name>A0ABT9AI76_9BACT</name>
<sequence>MRFLLPDFIRQRCLWLALMAWVAAAPAIAQTDHSAPRARPYYLDLKEQTIRLPVRDWYVAQVLDTRPGQSAIGVIIHGISNKQRAVLFEQGLVPELTAWMQQQAPRQATDHAVVLCVRQLRVGELVDGKKWGGTSSADLMADVYAVQPDGYHFVRRVADRVSAPGVGLDFEHSVRLATLLGNCLRQLAVVDWAAAAKRPVRTLAQLATDQPQAVRPAIARVAAPRRGVYFTVDDFLANQPDTLTRLQLDTLHAATLAAGSASEWKGTMVLKVHARSAAGSRVPGHEVWGFSDGRQAYVRQLNFYRPLTRQADCYTFVGAAPIDMLAVNQRNKRLLESSLIGVGHLGGTMNDNTGQPMVYSLDLHTGLVAPFLTPGQPLRKDTAFVYVYRPASAPDAVQRVFLNDHEVGQLRPGEYLELSWPHFGRPMRLSMGTLGGPATLAVPSTATANYVKLLSASATSPWQWMPTRQGEAEVDALERRGKP</sequence>
<protein>
    <recommendedName>
        <fullName evidence="4">DUF4384 domain-containing protein</fullName>
    </recommendedName>
</protein>
<comment type="caution">
    <text evidence="2">The sequence shown here is derived from an EMBL/GenBank/DDBJ whole genome shotgun (WGS) entry which is preliminary data.</text>
</comment>
<organism evidence="2 3">
    <name type="scientific">Hymenobacter mellowenesis</name>
    <dbReference type="NCBI Taxonomy" id="3063995"/>
    <lineage>
        <taxon>Bacteria</taxon>
        <taxon>Pseudomonadati</taxon>
        <taxon>Bacteroidota</taxon>
        <taxon>Cytophagia</taxon>
        <taxon>Cytophagales</taxon>
        <taxon>Hymenobacteraceae</taxon>
        <taxon>Hymenobacter</taxon>
    </lineage>
</organism>
<feature type="signal peptide" evidence="1">
    <location>
        <begin position="1"/>
        <end position="29"/>
    </location>
</feature>
<gene>
    <name evidence="2" type="ORF">Q5H92_24475</name>
</gene>
<reference evidence="2" key="1">
    <citation type="submission" date="2023-07" db="EMBL/GenBank/DDBJ databases">
        <authorList>
            <person name="Kim M.K."/>
        </authorList>
    </citation>
    <scope>NUCLEOTIDE SEQUENCE</scope>
    <source>
        <strain evidence="2">M29</strain>
    </source>
</reference>
<dbReference type="Proteomes" id="UP001167796">
    <property type="component" value="Unassembled WGS sequence"/>
</dbReference>
<evidence type="ECO:0000256" key="1">
    <source>
        <dbReference type="SAM" id="SignalP"/>
    </source>
</evidence>
<dbReference type="RefSeq" id="WP_305014207.1">
    <property type="nucleotide sequence ID" value="NZ_JAUQSX010000018.1"/>
</dbReference>
<keyword evidence="1" id="KW-0732">Signal</keyword>
<dbReference type="EMBL" id="JAUQSX010000018">
    <property type="protein sequence ID" value="MDO7849541.1"/>
    <property type="molecule type" value="Genomic_DNA"/>
</dbReference>
<evidence type="ECO:0000313" key="3">
    <source>
        <dbReference type="Proteomes" id="UP001167796"/>
    </source>
</evidence>
<accession>A0ABT9AI76</accession>
<keyword evidence="3" id="KW-1185">Reference proteome</keyword>
<feature type="chain" id="PRO_5045137817" description="DUF4384 domain-containing protein" evidence="1">
    <location>
        <begin position="30"/>
        <end position="483"/>
    </location>
</feature>
<evidence type="ECO:0008006" key="4">
    <source>
        <dbReference type="Google" id="ProtNLM"/>
    </source>
</evidence>
<proteinExistence type="predicted"/>
<evidence type="ECO:0000313" key="2">
    <source>
        <dbReference type="EMBL" id="MDO7849541.1"/>
    </source>
</evidence>